<dbReference type="Proteomes" id="UP000694387">
    <property type="component" value="Chromosome 5"/>
</dbReference>
<keyword evidence="1" id="KW-0812">Transmembrane</keyword>
<evidence type="ECO:0000256" key="1">
    <source>
        <dbReference type="SAM" id="Phobius"/>
    </source>
</evidence>
<keyword evidence="1" id="KW-0472">Membrane</keyword>
<organism evidence="2 3">
    <name type="scientific">Equus asinus</name>
    <name type="common">Donkey</name>
    <name type="synonym">Equus africanus asinus</name>
    <dbReference type="NCBI Taxonomy" id="9793"/>
    <lineage>
        <taxon>Eukaryota</taxon>
        <taxon>Metazoa</taxon>
        <taxon>Chordata</taxon>
        <taxon>Craniata</taxon>
        <taxon>Vertebrata</taxon>
        <taxon>Euteleostomi</taxon>
        <taxon>Mammalia</taxon>
        <taxon>Eutheria</taxon>
        <taxon>Laurasiatheria</taxon>
        <taxon>Perissodactyla</taxon>
        <taxon>Equidae</taxon>
        <taxon>Equus</taxon>
    </lineage>
</organism>
<evidence type="ECO:0000313" key="3">
    <source>
        <dbReference type="Proteomes" id="UP000694387"/>
    </source>
</evidence>
<proteinExistence type="predicted"/>
<protein>
    <submittedName>
        <fullName evidence="2">Uncharacterized protein</fullName>
    </submittedName>
</protein>
<reference evidence="2" key="3">
    <citation type="submission" date="2025-09" db="UniProtKB">
        <authorList>
            <consortium name="Ensembl"/>
        </authorList>
    </citation>
    <scope>IDENTIFICATION</scope>
</reference>
<keyword evidence="1" id="KW-1133">Transmembrane helix</keyword>
<name>A0A9L0JT31_EQUAS</name>
<dbReference type="Ensembl" id="ENSEAST00005042046.1">
    <property type="protein sequence ID" value="ENSEASP00005052315.1"/>
    <property type="gene ID" value="ENSEASG00005034479.1"/>
</dbReference>
<keyword evidence="3" id="KW-1185">Reference proteome</keyword>
<reference evidence="2" key="2">
    <citation type="submission" date="2025-08" db="UniProtKB">
        <authorList>
            <consortium name="Ensembl"/>
        </authorList>
    </citation>
    <scope>IDENTIFICATION</scope>
</reference>
<reference evidence="2 3" key="1">
    <citation type="journal article" date="2020" name="Nat. Commun.">
        <title>Donkey genomes provide new insights into domestication and selection for coat color.</title>
        <authorList>
            <person name="Wang"/>
            <person name="C."/>
            <person name="Li"/>
            <person name="H."/>
            <person name="Guo"/>
            <person name="Y."/>
            <person name="Huang"/>
            <person name="J."/>
            <person name="Sun"/>
            <person name="Y."/>
            <person name="Min"/>
            <person name="J."/>
            <person name="Wang"/>
            <person name="J."/>
            <person name="Fang"/>
            <person name="X."/>
            <person name="Zhao"/>
            <person name="Z."/>
            <person name="Wang"/>
            <person name="S."/>
            <person name="Zhang"/>
            <person name="Y."/>
            <person name="Liu"/>
            <person name="Q."/>
            <person name="Jiang"/>
            <person name="Q."/>
            <person name="Wang"/>
            <person name="X."/>
            <person name="Guo"/>
            <person name="Y."/>
            <person name="Yang"/>
            <person name="C."/>
            <person name="Wang"/>
            <person name="Y."/>
            <person name="Tian"/>
            <person name="F."/>
            <person name="Zhuang"/>
            <person name="G."/>
            <person name="Fan"/>
            <person name="Y."/>
            <person name="Gao"/>
            <person name="Q."/>
            <person name="Li"/>
            <person name="Y."/>
            <person name="Ju"/>
            <person name="Z."/>
            <person name="Li"/>
            <person name="J."/>
            <person name="Li"/>
            <person name="R."/>
            <person name="Hou"/>
            <person name="M."/>
            <person name="Yang"/>
            <person name="G."/>
            <person name="Liu"/>
            <person name="G."/>
            <person name="Liu"/>
            <person name="W."/>
            <person name="Guo"/>
            <person name="J."/>
            <person name="Pan"/>
            <person name="S."/>
            <person name="Fan"/>
            <person name="G."/>
            <person name="Zhang"/>
            <person name="W."/>
            <person name="Zhang"/>
            <person name="R."/>
            <person name="Yu"/>
            <person name="J."/>
            <person name="Zhang"/>
            <person name="X."/>
            <person name="Yin"/>
            <person name="Q."/>
            <person name="Ji"/>
            <person name="C."/>
            <person name="Jin"/>
            <person name="Y."/>
            <person name="Yue"/>
            <person name="G."/>
            <person name="Liu"/>
            <person name="M."/>
            <person name="Xu"/>
            <person name="J."/>
            <person name="Liu"/>
            <person name="S."/>
            <person name="Jordana"/>
            <person name="J."/>
            <person name="Noce"/>
            <person name="A."/>
            <person name="Amills"/>
            <person name="M."/>
            <person name="Wu"/>
            <person name="D.D."/>
            <person name="Li"/>
            <person name="S."/>
            <person name="Zhou"/>
            <person name="X. and Zhong"/>
            <person name="J."/>
        </authorList>
    </citation>
    <scope>NUCLEOTIDE SEQUENCE [LARGE SCALE GENOMIC DNA]</scope>
</reference>
<dbReference type="AlphaFoldDB" id="A0A9L0JT31"/>
<evidence type="ECO:0000313" key="2">
    <source>
        <dbReference type="Ensembl" id="ENSEASP00005052315.1"/>
    </source>
</evidence>
<accession>A0A9L0JT31</accession>
<sequence length="86" mass="9323">MVPVLLSLSVRLGLWASGLILDLGFLKLLSLLLQRQKLARAMDSFPGPPTHWIFGHSLEGKACWSFMGPSGSSTAGCSRLASIMMY</sequence>
<feature type="transmembrane region" description="Helical" evidence="1">
    <location>
        <begin position="12"/>
        <end position="33"/>
    </location>
</feature>